<accession>A0A0W0FZ20</accession>
<name>A0A0W0FZ20_MONRR</name>
<evidence type="ECO:0000313" key="3">
    <source>
        <dbReference type="Proteomes" id="UP000054988"/>
    </source>
</evidence>
<dbReference type="Proteomes" id="UP000054988">
    <property type="component" value="Unassembled WGS sequence"/>
</dbReference>
<sequence length="26" mass="2868">MPAGRLPNAFPTRSVVNMPSTQRIAR</sequence>
<dbReference type="EMBL" id="LATX01001440">
    <property type="protein sequence ID" value="KTB41556.1"/>
    <property type="molecule type" value="Genomic_DNA"/>
</dbReference>
<organism evidence="2 3">
    <name type="scientific">Moniliophthora roreri</name>
    <name type="common">Frosty pod rot fungus</name>
    <name type="synonym">Monilia roreri</name>
    <dbReference type="NCBI Taxonomy" id="221103"/>
    <lineage>
        <taxon>Eukaryota</taxon>
        <taxon>Fungi</taxon>
        <taxon>Dikarya</taxon>
        <taxon>Basidiomycota</taxon>
        <taxon>Agaricomycotina</taxon>
        <taxon>Agaricomycetes</taxon>
        <taxon>Agaricomycetidae</taxon>
        <taxon>Agaricales</taxon>
        <taxon>Marasmiineae</taxon>
        <taxon>Marasmiaceae</taxon>
        <taxon>Moniliophthora</taxon>
    </lineage>
</organism>
<feature type="compositionally biased region" description="Polar residues" evidence="1">
    <location>
        <begin position="14"/>
        <end position="26"/>
    </location>
</feature>
<evidence type="ECO:0000256" key="1">
    <source>
        <dbReference type="SAM" id="MobiDB-lite"/>
    </source>
</evidence>
<comment type="caution">
    <text evidence="2">The sequence shown here is derived from an EMBL/GenBank/DDBJ whole genome shotgun (WGS) entry which is preliminary data.</text>
</comment>
<protein>
    <submittedName>
        <fullName evidence="2">Uncharacterized protein</fullName>
    </submittedName>
</protein>
<evidence type="ECO:0000313" key="2">
    <source>
        <dbReference type="EMBL" id="KTB41556.1"/>
    </source>
</evidence>
<reference evidence="2 3" key="1">
    <citation type="submission" date="2015-12" db="EMBL/GenBank/DDBJ databases">
        <title>Draft genome sequence of Moniliophthora roreri, the causal agent of frosty pod rot of cacao.</title>
        <authorList>
            <person name="Aime M.C."/>
            <person name="Diaz-Valderrama J.R."/>
            <person name="Kijpornyongpan T."/>
            <person name="Phillips-Mora W."/>
        </authorList>
    </citation>
    <scope>NUCLEOTIDE SEQUENCE [LARGE SCALE GENOMIC DNA]</scope>
    <source>
        <strain evidence="2 3">MCA 2952</strain>
    </source>
</reference>
<proteinExistence type="predicted"/>
<gene>
    <name evidence="2" type="ORF">WG66_5862</name>
</gene>
<feature type="region of interest" description="Disordered" evidence="1">
    <location>
        <begin position="1"/>
        <end position="26"/>
    </location>
</feature>
<dbReference type="AlphaFoldDB" id="A0A0W0FZ20"/>